<sequence>MSKPSTDARNTSFDEVFCGLLPKLYARAAALTGAAQGGEDAVHEVYLKLASRPRRFLDHPEPAAYAFSALASTTRDTWRRERRHVPTAEEGGDPHRGALGVWDGGVEQRTAEIEAVRLLDQLPRQQASVVILVDLDGYTTEQAARILGIGRGTAARYRTRAVRRLRRLLGRDAGTGRRLTSDGRHSNA</sequence>
<evidence type="ECO:0000256" key="5">
    <source>
        <dbReference type="ARBA" id="ARBA00023163"/>
    </source>
</evidence>
<dbReference type="InterPro" id="IPR039425">
    <property type="entry name" value="RNA_pol_sigma-70-like"/>
</dbReference>
<feature type="domain" description="RNA polymerase sigma-70 region 2" evidence="6">
    <location>
        <begin position="21"/>
        <end position="83"/>
    </location>
</feature>
<evidence type="ECO:0000313" key="8">
    <source>
        <dbReference type="EMBL" id="WND21230.1"/>
    </source>
</evidence>
<organism evidence="8 9">
    <name type="scientific">Streptomyces violaceus</name>
    <name type="common">Streptomyces venezuelae</name>
    <dbReference type="NCBI Taxonomy" id="1936"/>
    <lineage>
        <taxon>Bacteria</taxon>
        <taxon>Bacillati</taxon>
        <taxon>Actinomycetota</taxon>
        <taxon>Actinomycetes</taxon>
        <taxon>Kitasatosporales</taxon>
        <taxon>Streptomycetaceae</taxon>
        <taxon>Streptomyces</taxon>
    </lineage>
</organism>
<keyword evidence="2" id="KW-0805">Transcription regulation</keyword>
<evidence type="ECO:0000259" key="6">
    <source>
        <dbReference type="Pfam" id="PF04542"/>
    </source>
</evidence>
<dbReference type="PANTHER" id="PTHR43133:SF50">
    <property type="entry name" value="ECF RNA POLYMERASE SIGMA FACTOR SIGM"/>
    <property type="match status" value="1"/>
</dbReference>
<dbReference type="EMBL" id="CP134213">
    <property type="protein sequence ID" value="WND21230.1"/>
    <property type="molecule type" value="Genomic_DNA"/>
</dbReference>
<dbReference type="InterPro" id="IPR014284">
    <property type="entry name" value="RNA_pol_sigma-70_dom"/>
</dbReference>
<dbReference type="PANTHER" id="PTHR43133">
    <property type="entry name" value="RNA POLYMERASE ECF-TYPE SIGMA FACTO"/>
    <property type="match status" value="1"/>
</dbReference>
<dbReference type="InterPro" id="IPR013249">
    <property type="entry name" value="RNA_pol_sigma70_r4_t2"/>
</dbReference>
<dbReference type="Proteomes" id="UP001249394">
    <property type="component" value="Chromosome"/>
</dbReference>
<evidence type="ECO:0000256" key="2">
    <source>
        <dbReference type="ARBA" id="ARBA00023015"/>
    </source>
</evidence>
<evidence type="ECO:0000259" key="7">
    <source>
        <dbReference type="Pfam" id="PF08281"/>
    </source>
</evidence>
<evidence type="ECO:0000256" key="3">
    <source>
        <dbReference type="ARBA" id="ARBA00023082"/>
    </source>
</evidence>
<name>A0ABY9UES9_STRVL</name>
<proteinExistence type="inferred from homology"/>
<evidence type="ECO:0000313" key="9">
    <source>
        <dbReference type="Proteomes" id="UP001249394"/>
    </source>
</evidence>
<dbReference type="Pfam" id="PF04542">
    <property type="entry name" value="Sigma70_r2"/>
    <property type="match status" value="1"/>
</dbReference>
<comment type="similarity">
    <text evidence="1">Belongs to the sigma-70 factor family. ECF subfamily.</text>
</comment>
<protein>
    <submittedName>
        <fullName evidence="8">RNA polymerase sigma factor</fullName>
    </submittedName>
</protein>
<dbReference type="SUPFAM" id="SSF88946">
    <property type="entry name" value="Sigma2 domain of RNA polymerase sigma factors"/>
    <property type="match status" value="1"/>
</dbReference>
<dbReference type="Gene3D" id="1.10.10.10">
    <property type="entry name" value="Winged helix-like DNA-binding domain superfamily/Winged helix DNA-binding domain"/>
    <property type="match status" value="1"/>
</dbReference>
<evidence type="ECO:0000256" key="4">
    <source>
        <dbReference type="ARBA" id="ARBA00023125"/>
    </source>
</evidence>
<dbReference type="Gene3D" id="1.10.1740.10">
    <property type="match status" value="1"/>
</dbReference>
<keyword evidence="5" id="KW-0804">Transcription</keyword>
<dbReference type="InterPro" id="IPR036388">
    <property type="entry name" value="WH-like_DNA-bd_sf"/>
</dbReference>
<accession>A0ABY9UES9</accession>
<dbReference type="InterPro" id="IPR013324">
    <property type="entry name" value="RNA_pol_sigma_r3/r4-like"/>
</dbReference>
<dbReference type="InterPro" id="IPR013325">
    <property type="entry name" value="RNA_pol_sigma_r2"/>
</dbReference>
<keyword evidence="9" id="KW-1185">Reference proteome</keyword>
<dbReference type="Pfam" id="PF08281">
    <property type="entry name" value="Sigma70_r4_2"/>
    <property type="match status" value="1"/>
</dbReference>
<feature type="domain" description="RNA polymerase sigma factor 70 region 4 type 2" evidence="7">
    <location>
        <begin position="116"/>
        <end position="165"/>
    </location>
</feature>
<evidence type="ECO:0000256" key="1">
    <source>
        <dbReference type="ARBA" id="ARBA00010641"/>
    </source>
</evidence>
<dbReference type="SUPFAM" id="SSF88659">
    <property type="entry name" value="Sigma3 and sigma4 domains of RNA polymerase sigma factors"/>
    <property type="match status" value="1"/>
</dbReference>
<keyword evidence="4" id="KW-0238">DNA-binding</keyword>
<gene>
    <name evidence="8" type="ORF">RI060_29555</name>
</gene>
<reference evidence="8 9" key="1">
    <citation type="submission" date="2023-09" db="EMBL/GenBank/DDBJ databases">
        <title>The genome sequence of Streptomyces anthocyanicus.</title>
        <authorList>
            <person name="Mo P."/>
        </authorList>
    </citation>
    <scope>NUCLEOTIDE SEQUENCE [LARGE SCALE GENOMIC DNA]</scope>
    <source>
        <strain evidence="8 9">JCM 4387</strain>
    </source>
</reference>
<keyword evidence="3" id="KW-0731">Sigma factor</keyword>
<dbReference type="InterPro" id="IPR007627">
    <property type="entry name" value="RNA_pol_sigma70_r2"/>
</dbReference>
<dbReference type="NCBIfam" id="TIGR02937">
    <property type="entry name" value="sigma70-ECF"/>
    <property type="match status" value="1"/>
</dbReference>